<dbReference type="Pfam" id="PF04068">
    <property type="entry name" value="Fer4_RLI"/>
    <property type="match status" value="1"/>
</dbReference>
<dbReference type="PANTHER" id="PTHR20426:SF0">
    <property type="entry name" value="18S RRNA AMINOCARBOXYPROPYLTRANSFERASE"/>
    <property type="match status" value="1"/>
</dbReference>
<sequence>MGGHNRGRRSGNRSSRQGQSSNSRQLQWDESHATSLPSHHQEVDEEEIQAPKVQLAMWDFGQCDVKRCTGRKLARFRFLKDRAASDQQFWWHCPKPCGNTVCF</sequence>
<feature type="compositionally biased region" description="Low complexity" evidence="1">
    <location>
        <begin position="12"/>
        <end position="25"/>
    </location>
</feature>
<reference evidence="3" key="2">
    <citation type="submission" date="2023-04" db="EMBL/GenBank/DDBJ databases">
        <authorList>
            <person name="Bruccoleri R.E."/>
            <person name="Oakeley E.J."/>
            <person name="Faust A.-M."/>
            <person name="Dessus-Babus S."/>
            <person name="Altorfer M."/>
            <person name="Burckhardt D."/>
            <person name="Oertli M."/>
            <person name="Naumann U."/>
            <person name="Petersen F."/>
            <person name="Wong J."/>
        </authorList>
    </citation>
    <scope>NUCLEOTIDE SEQUENCE</scope>
    <source>
        <strain evidence="3">GSM-AAB239-AS_SAM_17_03QT</strain>
        <tissue evidence="3">Leaf</tissue>
    </source>
</reference>
<reference evidence="3" key="1">
    <citation type="journal article" date="2023" name="GigaByte">
        <title>Genome assembly of the bearded iris, Iris pallida Lam.</title>
        <authorList>
            <person name="Bruccoleri R.E."/>
            <person name="Oakeley E.J."/>
            <person name="Faust A.M.E."/>
            <person name="Altorfer M."/>
            <person name="Dessus-Babus S."/>
            <person name="Burckhardt D."/>
            <person name="Oertli M."/>
            <person name="Naumann U."/>
            <person name="Petersen F."/>
            <person name="Wong J."/>
        </authorList>
    </citation>
    <scope>NUCLEOTIDE SEQUENCE</scope>
    <source>
        <strain evidence="3">GSM-AAB239-AS_SAM_17_03QT</strain>
    </source>
</reference>
<feature type="region of interest" description="Disordered" evidence="1">
    <location>
        <begin position="1"/>
        <end position="48"/>
    </location>
</feature>
<keyword evidence="4" id="KW-1185">Reference proteome</keyword>
<dbReference type="GO" id="GO:0106388">
    <property type="term" value="F:rRNA small subunit aminocarboxypropyltransferase activity"/>
    <property type="evidence" value="ECO:0007669"/>
    <property type="project" value="InterPro"/>
</dbReference>
<evidence type="ECO:0000256" key="1">
    <source>
        <dbReference type="SAM" id="MobiDB-lite"/>
    </source>
</evidence>
<evidence type="ECO:0000259" key="2">
    <source>
        <dbReference type="Pfam" id="PF04068"/>
    </source>
</evidence>
<organism evidence="3 4">
    <name type="scientific">Iris pallida</name>
    <name type="common">Sweet iris</name>
    <dbReference type="NCBI Taxonomy" id="29817"/>
    <lineage>
        <taxon>Eukaryota</taxon>
        <taxon>Viridiplantae</taxon>
        <taxon>Streptophyta</taxon>
        <taxon>Embryophyta</taxon>
        <taxon>Tracheophyta</taxon>
        <taxon>Spermatophyta</taxon>
        <taxon>Magnoliopsida</taxon>
        <taxon>Liliopsida</taxon>
        <taxon>Asparagales</taxon>
        <taxon>Iridaceae</taxon>
        <taxon>Iridoideae</taxon>
        <taxon>Irideae</taxon>
        <taxon>Iris</taxon>
    </lineage>
</organism>
<dbReference type="EMBL" id="JANAVB010027799">
    <property type="protein sequence ID" value="KAJ6817557.1"/>
    <property type="molecule type" value="Genomic_DNA"/>
</dbReference>
<feature type="compositionally biased region" description="Basic residues" evidence="1">
    <location>
        <begin position="1"/>
        <end position="11"/>
    </location>
</feature>
<protein>
    <submittedName>
        <fullName evidence="3">Ribosome biogenesis protein TSR3-like protein</fullName>
    </submittedName>
</protein>
<comment type="caution">
    <text evidence="3">The sequence shown here is derived from an EMBL/GenBank/DDBJ whole genome shotgun (WGS) entry which is preliminary data.</text>
</comment>
<evidence type="ECO:0000313" key="4">
    <source>
        <dbReference type="Proteomes" id="UP001140949"/>
    </source>
</evidence>
<feature type="domain" description="RNase L inhibitor RLI-like possible metal-binding" evidence="2">
    <location>
        <begin position="54"/>
        <end position="76"/>
    </location>
</feature>
<proteinExistence type="predicted"/>
<accession>A0AAX6FMB4</accession>
<dbReference type="PANTHER" id="PTHR20426">
    <property type="entry name" value="RIBOSOME BIOGENESIS PROTEIN TSR3 HOMOLOG"/>
    <property type="match status" value="1"/>
</dbReference>
<dbReference type="InterPro" id="IPR022968">
    <property type="entry name" value="Tsr3-like"/>
</dbReference>
<dbReference type="InterPro" id="IPR007209">
    <property type="entry name" value="RNaseL-inhib-like_metal-bd_dom"/>
</dbReference>
<dbReference type="AlphaFoldDB" id="A0AAX6FMB4"/>
<dbReference type="GO" id="GO:0030490">
    <property type="term" value="P:maturation of SSU-rRNA"/>
    <property type="evidence" value="ECO:0007669"/>
    <property type="project" value="TreeGrafter"/>
</dbReference>
<dbReference type="Proteomes" id="UP001140949">
    <property type="component" value="Unassembled WGS sequence"/>
</dbReference>
<gene>
    <name evidence="3" type="ORF">M6B38_410820</name>
</gene>
<evidence type="ECO:0000313" key="3">
    <source>
        <dbReference type="EMBL" id="KAJ6817557.1"/>
    </source>
</evidence>
<name>A0AAX6FMB4_IRIPA</name>